<reference evidence="1 2" key="1">
    <citation type="submission" date="2020-03" db="EMBL/GenBank/DDBJ databases">
        <title>Soil Listeria distribution.</title>
        <authorList>
            <person name="Liao J."/>
            <person name="Wiedmann M."/>
        </authorList>
    </citation>
    <scope>NUCLEOTIDE SEQUENCE [LARGE SCALE GENOMIC DNA]</scope>
    <source>
        <strain evidence="1 2">FSL L7-1554</strain>
    </source>
</reference>
<protein>
    <submittedName>
        <fullName evidence="1">Uncharacterized protein</fullName>
    </submittedName>
</protein>
<sequence length="63" mass="6886">MTVNNYDSSDGQTIDLVADNVWHYVSIKDVNVTTGNINTSFQMDSPGGTSIHIDNVRVMPATK</sequence>
<gene>
    <name evidence="1" type="ORF">HCJ38_04185</name>
</gene>
<comment type="caution">
    <text evidence="1">The sequence shown here is derived from an EMBL/GenBank/DDBJ whole genome shotgun (WGS) entry which is preliminary data.</text>
</comment>
<dbReference type="AlphaFoldDB" id="A0A7X0X5V8"/>
<dbReference type="EMBL" id="JAASTW010000004">
    <property type="protein sequence ID" value="MBC1488211.1"/>
    <property type="molecule type" value="Genomic_DNA"/>
</dbReference>
<name>A0A7X0X5V8_9LIST</name>
<accession>A0A7X0X5V8</accession>
<evidence type="ECO:0000313" key="2">
    <source>
        <dbReference type="Proteomes" id="UP000561617"/>
    </source>
</evidence>
<evidence type="ECO:0000313" key="1">
    <source>
        <dbReference type="EMBL" id="MBC1488211.1"/>
    </source>
</evidence>
<dbReference type="Proteomes" id="UP000561617">
    <property type="component" value="Unassembled WGS sequence"/>
</dbReference>
<organism evidence="1 2">
    <name type="scientific">Listeria immobilis</name>
    <dbReference type="NCBI Taxonomy" id="2713502"/>
    <lineage>
        <taxon>Bacteria</taxon>
        <taxon>Bacillati</taxon>
        <taxon>Bacillota</taxon>
        <taxon>Bacilli</taxon>
        <taxon>Bacillales</taxon>
        <taxon>Listeriaceae</taxon>
        <taxon>Listeria</taxon>
    </lineage>
</organism>
<proteinExistence type="predicted"/>
<dbReference type="Gene3D" id="2.60.120.260">
    <property type="entry name" value="Galactose-binding domain-like"/>
    <property type="match status" value="1"/>
</dbReference>